<dbReference type="Gene3D" id="4.10.240.10">
    <property type="entry name" value="Zn(2)-C6 fungal-type DNA-binding domain"/>
    <property type="match status" value="1"/>
</dbReference>
<feature type="compositionally biased region" description="Acidic residues" evidence="7">
    <location>
        <begin position="217"/>
        <end position="229"/>
    </location>
</feature>
<gene>
    <name evidence="9" type="ORF">TCE0_033f08773</name>
</gene>
<name>A0A6V8HBA9_TALPI</name>
<protein>
    <recommendedName>
        <fullName evidence="8">Zn(2)-C6 fungal-type domain-containing protein</fullName>
    </recommendedName>
</protein>
<sequence length="890" mass="99839">MSSNINHLAETPLNNATGYTTYPPTSTPFATANTDGNTNINPSTSSDNTGGASTTADSNLNPRSCVTCRRRKVRCNKREPCSNCIKAGIECVFPGPGRAPRKQRRPPDVEVLSRLRRLEGVVESLGGTEAIEKLIAARLAADSQANTDDNNNTSEPSRAPDGNKSGQTVWNIDSTLKSEVQHELGRLVIDDTKSIYMSDRLYTSLGNQIEELEQILESPSEEDENETTPEDSSQSPNNRNHDAFLFGYSSIANTLRNYHPTPTQAFILYKTYELNVAPLLTVVHKPTVRNLIINAAMNGDSIDKSNEALLFAVYLAAVISMPPEQCLAELGDDRDTTISRFRFATEQALARANFLNSRNINLLQAAVLFISCVHKLDTGRFVWTMCSVILRLATGLGLHRDGTNFGLSPFETEMRRRLWWHIILVDVRTAEDHGTDPMINEWMYDTRMPLNINDDDITPELKTFPPERAAFTDMTFTMIRCHVSKNYRNLIHFPGGTKSVAPTLEDRKKTVECLHNTLNEKYVKYCDMQEPLQWACATMARLVVAKLWLVVHHPMIKNNLTSLSVEDRNRILLTSIEVIEFTRLMETSESTRRWSWLFGSYVQWHAIAFVLAELCVRPQCPGVERAWLAIDSTFHEWERRSMGKKGSLWRPLTKLYNKAQASRAKRYGLPGTGCPTIQENMPVFLQSQPQQQQAQPQQQQRSQAQRSTPDQQRQNSGSSSPYQRDGNISQFSSPGQTSDPNSSISATSTLINQTPSKNETDNTKPTPEFNLDLSKNIPDILSDFMPVYTMAISGSGDNNISNISNINNIPTTTSVLNTTTADMNHPTTSTFTPTSAAYIDPIDNVWPQDMPNAFGMPMDWEQFDDVMRDFQQEFEQVAGPDSGDSQIRFM</sequence>
<keyword evidence="4" id="KW-0238">DNA-binding</keyword>
<feature type="region of interest" description="Disordered" evidence="7">
    <location>
        <begin position="217"/>
        <end position="240"/>
    </location>
</feature>
<evidence type="ECO:0000256" key="3">
    <source>
        <dbReference type="ARBA" id="ARBA00023015"/>
    </source>
</evidence>
<feature type="compositionally biased region" description="Low complexity" evidence="7">
    <location>
        <begin position="686"/>
        <end position="706"/>
    </location>
</feature>
<accession>A0A6V8HBA9</accession>
<keyword evidence="6" id="KW-0539">Nucleus</keyword>
<evidence type="ECO:0000256" key="6">
    <source>
        <dbReference type="ARBA" id="ARBA00023242"/>
    </source>
</evidence>
<keyword evidence="5" id="KW-0804">Transcription</keyword>
<evidence type="ECO:0000256" key="7">
    <source>
        <dbReference type="SAM" id="MobiDB-lite"/>
    </source>
</evidence>
<dbReference type="SMART" id="SM00906">
    <property type="entry name" value="Fungal_trans"/>
    <property type="match status" value="1"/>
</dbReference>
<dbReference type="Pfam" id="PF00172">
    <property type="entry name" value="Zn_clus"/>
    <property type="match status" value="1"/>
</dbReference>
<dbReference type="GO" id="GO:0006351">
    <property type="term" value="P:DNA-templated transcription"/>
    <property type="evidence" value="ECO:0007669"/>
    <property type="project" value="InterPro"/>
</dbReference>
<proteinExistence type="predicted"/>
<feature type="domain" description="Zn(2)-C6 fungal-type" evidence="8">
    <location>
        <begin position="64"/>
        <end position="93"/>
    </location>
</feature>
<reference evidence="10" key="1">
    <citation type="journal article" date="2015" name="Genome Announc.">
        <title>Draft genome sequence of Talaromyces cellulolyticus strain Y-94, a source of lignocellulosic biomass-degrading enzymes.</title>
        <authorList>
            <person name="Fujii T."/>
            <person name="Koike H."/>
            <person name="Sawayama S."/>
            <person name="Yano S."/>
            <person name="Inoue H."/>
        </authorList>
    </citation>
    <scope>NUCLEOTIDE SEQUENCE [LARGE SCALE GENOMIC DNA]</scope>
    <source>
        <strain evidence="10">Y-94</strain>
    </source>
</reference>
<comment type="caution">
    <text evidence="9">The sequence shown here is derived from an EMBL/GenBank/DDBJ whole genome shotgun (WGS) entry which is preliminary data.</text>
</comment>
<evidence type="ECO:0000259" key="8">
    <source>
        <dbReference type="PROSITE" id="PS50048"/>
    </source>
</evidence>
<dbReference type="GO" id="GO:0008270">
    <property type="term" value="F:zinc ion binding"/>
    <property type="evidence" value="ECO:0007669"/>
    <property type="project" value="InterPro"/>
</dbReference>
<evidence type="ECO:0000256" key="5">
    <source>
        <dbReference type="ARBA" id="ARBA00023163"/>
    </source>
</evidence>
<evidence type="ECO:0000256" key="2">
    <source>
        <dbReference type="ARBA" id="ARBA00022723"/>
    </source>
</evidence>
<feature type="compositionally biased region" description="Low complexity" evidence="7">
    <location>
        <begin position="16"/>
        <end position="32"/>
    </location>
</feature>
<evidence type="ECO:0000313" key="9">
    <source>
        <dbReference type="EMBL" id="GAM38219.1"/>
    </source>
</evidence>
<dbReference type="SMART" id="SM00066">
    <property type="entry name" value="GAL4"/>
    <property type="match status" value="1"/>
</dbReference>
<keyword evidence="2" id="KW-0479">Metal-binding</keyword>
<feature type="region of interest" description="Disordered" evidence="7">
    <location>
        <begin position="145"/>
        <end position="169"/>
    </location>
</feature>
<dbReference type="InterPro" id="IPR036864">
    <property type="entry name" value="Zn2-C6_fun-type_DNA-bd_sf"/>
</dbReference>
<dbReference type="PANTHER" id="PTHR31001">
    <property type="entry name" value="UNCHARACTERIZED TRANSCRIPTIONAL REGULATORY PROTEIN"/>
    <property type="match status" value="1"/>
</dbReference>
<evidence type="ECO:0000256" key="1">
    <source>
        <dbReference type="ARBA" id="ARBA00004123"/>
    </source>
</evidence>
<dbReference type="Proteomes" id="UP000053095">
    <property type="component" value="Unassembled WGS sequence"/>
</dbReference>
<dbReference type="PROSITE" id="PS00463">
    <property type="entry name" value="ZN2_CY6_FUNGAL_1"/>
    <property type="match status" value="1"/>
</dbReference>
<dbReference type="GO" id="GO:0003677">
    <property type="term" value="F:DNA binding"/>
    <property type="evidence" value="ECO:0007669"/>
    <property type="project" value="UniProtKB-KW"/>
</dbReference>
<organism evidence="9 10">
    <name type="scientific">Talaromyces pinophilus</name>
    <name type="common">Penicillium pinophilum</name>
    <dbReference type="NCBI Taxonomy" id="128442"/>
    <lineage>
        <taxon>Eukaryota</taxon>
        <taxon>Fungi</taxon>
        <taxon>Dikarya</taxon>
        <taxon>Ascomycota</taxon>
        <taxon>Pezizomycotina</taxon>
        <taxon>Eurotiomycetes</taxon>
        <taxon>Eurotiomycetidae</taxon>
        <taxon>Eurotiales</taxon>
        <taxon>Trichocomaceae</taxon>
        <taxon>Talaromyces</taxon>
        <taxon>Talaromyces sect. Talaromyces</taxon>
    </lineage>
</organism>
<evidence type="ECO:0000313" key="10">
    <source>
        <dbReference type="Proteomes" id="UP000053095"/>
    </source>
</evidence>
<dbReference type="EMBL" id="DF933829">
    <property type="protein sequence ID" value="GAM38219.1"/>
    <property type="molecule type" value="Genomic_DNA"/>
</dbReference>
<dbReference type="GO" id="GO:0000981">
    <property type="term" value="F:DNA-binding transcription factor activity, RNA polymerase II-specific"/>
    <property type="evidence" value="ECO:0007669"/>
    <property type="project" value="InterPro"/>
</dbReference>
<feature type="region of interest" description="Disordered" evidence="7">
    <location>
        <begin position="13"/>
        <end position="62"/>
    </location>
</feature>
<dbReference type="AlphaFoldDB" id="A0A6V8HBA9"/>
<dbReference type="CDD" id="cd12148">
    <property type="entry name" value="fungal_TF_MHR"/>
    <property type="match status" value="1"/>
</dbReference>
<dbReference type="GO" id="GO:0005634">
    <property type="term" value="C:nucleus"/>
    <property type="evidence" value="ECO:0007669"/>
    <property type="project" value="UniProtKB-SubCell"/>
</dbReference>
<keyword evidence="3" id="KW-0805">Transcription regulation</keyword>
<comment type="subcellular location">
    <subcellularLocation>
        <location evidence="1">Nucleus</location>
    </subcellularLocation>
</comment>
<dbReference type="Pfam" id="PF04082">
    <property type="entry name" value="Fungal_trans"/>
    <property type="match status" value="1"/>
</dbReference>
<feature type="compositionally biased region" description="Polar residues" evidence="7">
    <location>
        <begin position="145"/>
        <end position="156"/>
    </location>
</feature>
<dbReference type="InterPro" id="IPR001138">
    <property type="entry name" value="Zn2Cys6_DnaBD"/>
</dbReference>
<dbReference type="InterPro" id="IPR007219">
    <property type="entry name" value="XnlR_reg_dom"/>
</dbReference>
<dbReference type="SUPFAM" id="SSF57701">
    <property type="entry name" value="Zn2/Cys6 DNA-binding domain"/>
    <property type="match status" value="1"/>
</dbReference>
<dbReference type="PROSITE" id="PS50048">
    <property type="entry name" value="ZN2_CY6_FUNGAL_2"/>
    <property type="match status" value="1"/>
</dbReference>
<evidence type="ECO:0000256" key="4">
    <source>
        <dbReference type="ARBA" id="ARBA00023125"/>
    </source>
</evidence>
<keyword evidence="10" id="KW-1185">Reference proteome</keyword>
<feature type="compositionally biased region" description="Polar residues" evidence="7">
    <location>
        <begin position="707"/>
        <end position="757"/>
    </location>
</feature>
<dbReference type="InterPro" id="IPR050613">
    <property type="entry name" value="Sec_Metabolite_Reg"/>
</dbReference>
<dbReference type="CDD" id="cd00067">
    <property type="entry name" value="GAL4"/>
    <property type="match status" value="1"/>
</dbReference>
<feature type="region of interest" description="Disordered" evidence="7">
    <location>
        <begin position="686"/>
        <end position="773"/>
    </location>
</feature>
<dbReference type="PANTHER" id="PTHR31001:SF50">
    <property type="entry name" value="ZN(II)2CYS6 TRANSCRIPTION FACTOR (EUROFUNG)"/>
    <property type="match status" value="1"/>
</dbReference>
<feature type="compositionally biased region" description="Polar residues" evidence="7">
    <location>
        <begin position="33"/>
        <end position="62"/>
    </location>
</feature>